<dbReference type="EMBL" id="LT575491">
    <property type="protein sequence ID" value="SAY46426.1"/>
    <property type="molecule type" value="Genomic_DNA"/>
</dbReference>
<evidence type="ECO:0000256" key="1">
    <source>
        <dbReference type="SAM" id="Coils"/>
    </source>
</evidence>
<evidence type="ECO:0000313" key="3">
    <source>
        <dbReference type="EMBL" id="SAY46482.1"/>
    </source>
</evidence>
<accession>A0A1C3HN06</accession>
<reference evidence="2" key="1">
    <citation type="submission" date="2016-05" db="EMBL/GenBank/DDBJ databases">
        <authorList>
            <person name="Lavstsen T."/>
            <person name="Jespersen J.S."/>
        </authorList>
    </citation>
    <scope>NUCLEOTIDE SEQUENCE</scope>
    <source>
        <strain evidence="2">PWN146_assembly</strain>
    </source>
</reference>
<dbReference type="EMBL" id="LT575491">
    <property type="protein sequence ID" value="SAY46482.1"/>
    <property type="molecule type" value="Genomic_DNA"/>
</dbReference>
<feature type="coiled-coil region" evidence="1">
    <location>
        <begin position="9"/>
        <end position="36"/>
    </location>
</feature>
<name>A0A1C3HN06_SERMA</name>
<organism evidence="2">
    <name type="scientific">Serratia marcescens</name>
    <dbReference type="NCBI Taxonomy" id="615"/>
    <lineage>
        <taxon>Bacteria</taxon>
        <taxon>Pseudomonadati</taxon>
        <taxon>Pseudomonadota</taxon>
        <taxon>Gammaproteobacteria</taxon>
        <taxon>Enterobacterales</taxon>
        <taxon>Yersiniaceae</taxon>
        <taxon>Serratia</taxon>
    </lineage>
</organism>
<dbReference type="AlphaFoldDB" id="A0A1C3HN06"/>
<evidence type="ECO:0008006" key="4">
    <source>
        <dbReference type="Google" id="ProtNLM"/>
    </source>
</evidence>
<evidence type="ECO:0000313" key="2">
    <source>
        <dbReference type="EMBL" id="SAY46426.1"/>
    </source>
</evidence>
<keyword evidence="1" id="KW-0175">Coiled coil</keyword>
<protein>
    <recommendedName>
        <fullName evidence="4">YdfB</fullName>
    </recommendedName>
</protein>
<sequence length="87" mass="9749">MKSTDPSIMTATDEYVKRLQAECEQVKRQRRIARGDIAAADVDPDLRSFGRHIAGCVRKGKPVRVPSMRGSEWGHVLRALELTRAMA</sequence>
<proteinExistence type="predicted"/>
<gene>
    <name evidence="2" type="ORF">PWN146_05195</name>
    <name evidence="3" type="ORF">PWN146_05251</name>
</gene>